<dbReference type="AlphaFoldDB" id="A0A6A5KK23"/>
<protein>
    <submittedName>
        <fullName evidence="1">Uncharacterized protein</fullName>
    </submittedName>
</protein>
<dbReference type="Proteomes" id="UP000800040">
    <property type="component" value="Unassembled WGS sequence"/>
</dbReference>
<dbReference type="EMBL" id="ML975282">
    <property type="protein sequence ID" value="KAF1835806.1"/>
    <property type="molecule type" value="Genomic_DNA"/>
</dbReference>
<evidence type="ECO:0000313" key="2">
    <source>
        <dbReference type="Proteomes" id="UP000800040"/>
    </source>
</evidence>
<proteinExistence type="predicted"/>
<feature type="non-terminal residue" evidence="1">
    <location>
        <position position="1"/>
    </location>
</feature>
<gene>
    <name evidence="1" type="ORF">BDW02DRAFT_495096</name>
</gene>
<dbReference type="OrthoDB" id="5425890at2759"/>
<organism evidence="1 2">
    <name type="scientific">Decorospora gaudefroyi</name>
    <dbReference type="NCBI Taxonomy" id="184978"/>
    <lineage>
        <taxon>Eukaryota</taxon>
        <taxon>Fungi</taxon>
        <taxon>Dikarya</taxon>
        <taxon>Ascomycota</taxon>
        <taxon>Pezizomycotina</taxon>
        <taxon>Dothideomycetes</taxon>
        <taxon>Pleosporomycetidae</taxon>
        <taxon>Pleosporales</taxon>
        <taxon>Pleosporineae</taxon>
        <taxon>Pleosporaceae</taxon>
        <taxon>Decorospora</taxon>
    </lineage>
</organism>
<sequence>FKVIERLLQDLAVLVENVYNIDKTSVILLILSLAKVLVGKSNMRSYRGARVKRKIVTAIKCISANSRYLNPLII</sequence>
<name>A0A6A5KK23_9PLEO</name>
<accession>A0A6A5KK23</accession>
<evidence type="ECO:0000313" key="1">
    <source>
        <dbReference type="EMBL" id="KAF1835806.1"/>
    </source>
</evidence>
<reference evidence="1" key="1">
    <citation type="submission" date="2020-01" db="EMBL/GenBank/DDBJ databases">
        <authorList>
            <consortium name="DOE Joint Genome Institute"/>
            <person name="Haridas S."/>
            <person name="Albert R."/>
            <person name="Binder M."/>
            <person name="Bloem J."/>
            <person name="Labutti K."/>
            <person name="Salamov A."/>
            <person name="Andreopoulos B."/>
            <person name="Baker S.E."/>
            <person name="Barry K."/>
            <person name="Bills G."/>
            <person name="Bluhm B.H."/>
            <person name="Cannon C."/>
            <person name="Castanera R."/>
            <person name="Culley D.E."/>
            <person name="Daum C."/>
            <person name="Ezra D."/>
            <person name="Gonzalez J.B."/>
            <person name="Henrissat B."/>
            <person name="Kuo A."/>
            <person name="Liang C."/>
            <person name="Lipzen A."/>
            <person name="Lutzoni F."/>
            <person name="Magnuson J."/>
            <person name="Mondo S."/>
            <person name="Nolan M."/>
            <person name="Ohm R."/>
            <person name="Pangilinan J."/>
            <person name="Park H.-J."/>
            <person name="Ramirez L."/>
            <person name="Alfaro M."/>
            <person name="Sun H."/>
            <person name="Tritt A."/>
            <person name="Yoshinaga Y."/>
            <person name="Zwiers L.-H."/>
            <person name="Turgeon B.G."/>
            <person name="Goodwin S.B."/>
            <person name="Spatafora J.W."/>
            <person name="Crous P.W."/>
            <person name="Grigoriev I.V."/>
        </authorList>
    </citation>
    <scope>NUCLEOTIDE SEQUENCE</scope>
    <source>
        <strain evidence="1">P77</strain>
    </source>
</reference>
<keyword evidence="2" id="KW-1185">Reference proteome</keyword>